<dbReference type="GO" id="GO:0031145">
    <property type="term" value="P:anaphase-promoting complex-dependent catabolic process"/>
    <property type="evidence" value="ECO:0007669"/>
    <property type="project" value="TreeGrafter"/>
</dbReference>
<dbReference type="PANTHER" id="PTHR12830">
    <property type="entry name" value="ANAPHASE-PROMOTING COMPLEX SUBUNIT 5"/>
    <property type="match status" value="1"/>
</dbReference>
<feature type="region of interest" description="Disordered" evidence="7">
    <location>
        <begin position="1"/>
        <end position="26"/>
    </location>
</feature>
<sequence>MPDCLSPTRRAPRAAPPSTLERPPDDDLPLQLALGWVLVRAMPLTEQGAAADVFSRTFVADILAAIATEAFEVNTTPATFGSLRAAIDPMVNKECLRLQDSIDRRYDKGLPVSDFVAKKASESRWLHAFRQEFEDVTTGGGVIDFVEREVACRIGEDDGVLLTNPEPLERMSPLGLYFRGLVVKLRKLGFSEAGNLSRRVAAWCGAGPQEYSWEAAHDIEVRNPYPTSEARGMTRISNMERHMEALATGDVVGAQQTLLAFYDYRAQLIDHDEKSWPHALLNLSVFHYRTGGMEAAQEAVAEAIRISRSANDAEALQQCLNLQHRLTTETEGAAWPAAMLPAVKQEPVPLRRLMHGVTPTDDLWSLAAALDMGEPVPVAFRRIYTALGRATPLAPGAEVQPLDNGAWHAAQANLWSLLGSESLASVHEDAALADAGPDVALQVAISRAERLAQRGAFDDALALLLTHAEGLDHPAYRTWSRAVWATLRRQAALARDGEAERVLRGLHSNSSARFGPGGPPRDLWEPSAAPKDERGIVFAHKYVTDALERVRDGLDADPPTPPHLLLRHTLASLELAAGLGLWPVYRDGVVCLADVLLGMDLSRKADAELDAVWDELVAGHDALLLARAALARAKAWALIAAGGSEGEEGGEEGKGEALARASEYADLAAEKGRIVSAAHVLAHAALLRELLTDMGAAPSQSVEIPSGLSDTVRRVGEIVRLVGVRVAEGWK</sequence>
<evidence type="ECO:0000259" key="8">
    <source>
        <dbReference type="Pfam" id="PF12862"/>
    </source>
</evidence>
<dbReference type="GO" id="GO:0051301">
    <property type="term" value="P:cell division"/>
    <property type="evidence" value="ECO:0007669"/>
    <property type="project" value="UniProtKB-KW"/>
</dbReference>
<gene>
    <name evidence="9" type="ORF">CC85DRAFT_90268</name>
</gene>
<keyword evidence="10" id="KW-1185">Reference proteome</keyword>
<dbReference type="EMBL" id="KQ087179">
    <property type="protein sequence ID" value="KLT45970.1"/>
    <property type="molecule type" value="Genomic_DNA"/>
</dbReference>
<evidence type="ECO:0000313" key="10">
    <source>
        <dbReference type="Proteomes" id="UP000053611"/>
    </source>
</evidence>
<feature type="domain" description="Anaphase-promoting complex subunit 5" evidence="8">
    <location>
        <begin position="241"/>
        <end position="327"/>
    </location>
</feature>
<evidence type="ECO:0000256" key="5">
    <source>
        <dbReference type="ARBA" id="ARBA00022786"/>
    </source>
</evidence>
<keyword evidence="4" id="KW-0498">Mitosis</keyword>
<evidence type="ECO:0000256" key="2">
    <source>
        <dbReference type="ARBA" id="ARBA00016066"/>
    </source>
</evidence>
<dbReference type="Proteomes" id="UP000053611">
    <property type="component" value="Unassembled WGS sequence"/>
</dbReference>
<evidence type="ECO:0000256" key="1">
    <source>
        <dbReference type="ARBA" id="ARBA00007450"/>
    </source>
</evidence>
<evidence type="ECO:0000256" key="7">
    <source>
        <dbReference type="SAM" id="MobiDB-lite"/>
    </source>
</evidence>
<dbReference type="RefSeq" id="XP_018282461.1">
    <property type="nucleotide sequence ID" value="XM_018427504.1"/>
</dbReference>
<dbReference type="GeneID" id="28988107"/>
<dbReference type="Pfam" id="PF12862">
    <property type="entry name" value="ANAPC5"/>
    <property type="match status" value="1"/>
</dbReference>
<dbReference type="InterPro" id="IPR037679">
    <property type="entry name" value="Apc5"/>
</dbReference>
<proteinExistence type="inferred from homology"/>
<evidence type="ECO:0000256" key="6">
    <source>
        <dbReference type="ARBA" id="ARBA00023306"/>
    </source>
</evidence>
<keyword evidence="3" id="KW-0132">Cell division</keyword>
<keyword evidence="5" id="KW-0833">Ubl conjugation pathway</keyword>
<dbReference type="AlphaFoldDB" id="A0A0J0XY50"/>
<organism evidence="9 10">
    <name type="scientific">Cutaneotrichosporon oleaginosum</name>
    <dbReference type="NCBI Taxonomy" id="879819"/>
    <lineage>
        <taxon>Eukaryota</taxon>
        <taxon>Fungi</taxon>
        <taxon>Dikarya</taxon>
        <taxon>Basidiomycota</taxon>
        <taxon>Agaricomycotina</taxon>
        <taxon>Tremellomycetes</taxon>
        <taxon>Trichosporonales</taxon>
        <taxon>Trichosporonaceae</taxon>
        <taxon>Cutaneotrichosporon</taxon>
    </lineage>
</organism>
<dbReference type="GO" id="GO:0045842">
    <property type="term" value="P:positive regulation of mitotic metaphase/anaphase transition"/>
    <property type="evidence" value="ECO:0007669"/>
    <property type="project" value="TreeGrafter"/>
</dbReference>
<dbReference type="GO" id="GO:0005680">
    <property type="term" value="C:anaphase-promoting complex"/>
    <property type="evidence" value="ECO:0007669"/>
    <property type="project" value="InterPro"/>
</dbReference>
<dbReference type="STRING" id="879819.A0A0J0XY50"/>
<reference evidence="9 10" key="1">
    <citation type="submission" date="2015-03" db="EMBL/GenBank/DDBJ databases">
        <title>Genomics and transcriptomics of the oil-accumulating basidiomycete yeast T. oleaginosus allow insights into substrate utilization and the diverse evolutionary trajectories of mating systems in fungi.</title>
        <authorList>
            <consortium name="DOE Joint Genome Institute"/>
            <person name="Kourist R."/>
            <person name="Kracht O."/>
            <person name="Bracharz F."/>
            <person name="Lipzen A."/>
            <person name="Nolan M."/>
            <person name="Ohm R."/>
            <person name="Grigoriev I."/>
            <person name="Sun S."/>
            <person name="Heitman J."/>
            <person name="Bruck T."/>
            <person name="Nowrousian M."/>
        </authorList>
    </citation>
    <scope>NUCLEOTIDE SEQUENCE [LARGE SCALE GENOMIC DNA]</scope>
    <source>
        <strain evidence="9 10">IBC0246</strain>
    </source>
</reference>
<dbReference type="PANTHER" id="PTHR12830:SF9">
    <property type="entry name" value="ANAPHASE-PROMOTING COMPLEX SUBUNIT 5"/>
    <property type="match status" value="1"/>
</dbReference>
<comment type="similarity">
    <text evidence="1">Belongs to the APC5 family.</text>
</comment>
<protein>
    <recommendedName>
        <fullName evidence="2">Anaphase-promoting complex subunit 5</fullName>
    </recommendedName>
</protein>
<evidence type="ECO:0000313" key="9">
    <source>
        <dbReference type="EMBL" id="KLT45970.1"/>
    </source>
</evidence>
<dbReference type="OrthoDB" id="2504561at2759"/>
<name>A0A0J0XY50_9TREE</name>
<dbReference type="InterPro" id="IPR026000">
    <property type="entry name" value="Apc5_dom"/>
</dbReference>
<accession>A0A0J0XY50</accession>
<keyword evidence="6" id="KW-0131">Cell cycle</keyword>
<dbReference type="GO" id="GO:0070979">
    <property type="term" value="P:protein K11-linked ubiquitination"/>
    <property type="evidence" value="ECO:0007669"/>
    <property type="project" value="TreeGrafter"/>
</dbReference>
<evidence type="ECO:0000256" key="4">
    <source>
        <dbReference type="ARBA" id="ARBA00022776"/>
    </source>
</evidence>
<evidence type="ECO:0000256" key="3">
    <source>
        <dbReference type="ARBA" id="ARBA00022618"/>
    </source>
</evidence>